<gene>
    <name evidence="2" type="ORF">MHA02_30830</name>
</gene>
<reference evidence="2 3" key="1">
    <citation type="submission" date="2019-07" db="EMBL/GenBank/DDBJ databases">
        <title>Whole genome shotgun sequence of Methylobacterium haplocladii NBRC 107714.</title>
        <authorList>
            <person name="Hosoyama A."/>
            <person name="Uohara A."/>
            <person name="Ohji S."/>
            <person name="Ichikawa N."/>
        </authorList>
    </citation>
    <scope>NUCLEOTIDE SEQUENCE [LARGE SCALE GENOMIC DNA]</scope>
    <source>
        <strain evidence="2 3">NBRC 107714</strain>
    </source>
</reference>
<proteinExistence type="predicted"/>
<feature type="region of interest" description="Disordered" evidence="1">
    <location>
        <begin position="16"/>
        <end position="35"/>
    </location>
</feature>
<evidence type="ECO:0000313" key="2">
    <source>
        <dbReference type="EMBL" id="GEP00696.1"/>
    </source>
</evidence>
<protein>
    <submittedName>
        <fullName evidence="2">Uncharacterized protein</fullName>
    </submittedName>
</protein>
<feature type="region of interest" description="Disordered" evidence="1">
    <location>
        <begin position="76"/>
        <end position="113"/>
    </location>
</feature>
<keyword evidence="3" id="KW-1185">Reference proteome</keyword>
<dbReference type="AlphaFoldDB" id="A0A512ISP7"/>
<dbReference type="EMBL" id="BJZT01000034">
    <property type="protein sequence ID" value="GEP00696.1"/>
    <property type="molecule type" value="Genomic_DNA"/>
</dbReference>
<evidence type="ECO:0000313" key="3">
    <source>
        <dbReference type="Proteomes" id="UP000321258"/>
    </source>
</evidence>
<organism evidence="2 3">
    <name type="scientific">Methylobacterium haplocladii</name>
    <dbReference type="NCBI Taxonomy" id="1176176"/>
    <lineage>
        <taxon>Bacteria</taxon>
        <taxon>Pseudomonadati</taxon>
        <taxon>Pseudomonadota</taxon>
        <taxon>Alphaproteobacteria</taxon>
        <taxon>Hyphomicrobiales</taxon>
        <taxon>Methylobacteriaceae</taxon>
        <taxon>Methylobacterium</taxon>
    </lineage>
</organism>
<name>A0A512ISP7_9HYPH</name>
<sequence>MRRRFHASPGDAYSVLRTDLRTGGTPAEADSSPGWRPEALRRLRCSDRDADAVLLAGTGSPSAALQASKAWLRHPNAWTGSSKSRSADADFTRSARPLGSGNRQSARLAPSGR</sequence>
<dbReference type="Proteomes" id="UP000321258">
    <property type="component" value="Unassembled WGS sequence"/>
</dbReference>
<evidence type="ECO:0000256" key="1">
    <source>
        <dbReference type="SAM" id="MobiDB-lite"/>
    </source>
</evidence>
<comment type="caution">
    <text evidence="2">The sequence shown here is derived from an EMBL/GenBank/DDBJ whole genome shotgun (WGS) entry which is preliminary data.</text>
</comment>
<accession>A0A512ISP7</accession>